<dbReference type="Proteomes" id="UP000029228">
    <property type="component" value="Unassembled WGS sequence"/>
</dbReference>
<keyword evidence="2" id="KW-1185">Reference proteome</keyword>
<sequence length="161" mass="18132">MQIKKMDAPHDMQIGARFETKSHGYVTVVEYYNTHTVIVAFENTGNIRSTTASKLRGGQISDRAAPIQSSMVGETVLSPKHGMLTITQVESENVILLENEDGEEIRMLRPAVQKLREKISDEEINNEQPKLPTSLSALTKRNKKTKDVNKMLKKMLTDYGK</sequence>
<dbReference type="EMBL" id="BBMR01000002">
    <property type="protein sequence ID" value="GAL17718.1"/>
    <property type="molecule type" value="Genomic_DNA"/>
</dbReference>
<reference evidence="1 2" key="1">
    <citation type="submission" date="2014-09" db="EMBL/GenBank/DDBJ databases">
        <title>Vibrio maritimus JCM 19235. (C45) whole genome shotgun sequence.</title>
        <authorList>
            <person name="Sawabe T."/>
            <person name="Meirelles P."/>
            <person name="Nakanishi M."/>
            <person name="Sayaka M."/>
            <person name="Hattori M."/>
            <person name="Ohkuma M."/>
        </authorList>
    </citation>
    <scope>NUCLEOTIDE SEQUENCE [LARGE SCALE GENOMIC DNA]</scope>
    <source>
        <strain evidence="2">JCM19235</strain>
    </source>
</reference>
<reference evidence="1 2" key="2">
    <citation type="submission" date="2014-09" db="EMBL/GenBank/DDBJ databases">
        <authorList>
            <consortium name="NBRP consortium"/>
            <person name="Sawabe T."/>
            <person name="Meirelles P."/>
            <person name="Nakanishi M."/>
            <person name="Sayaka M."/>
            <person name="Hattori M."/>
            <person name="Ohkuma M."/>
        </authorList>
    </citation>
    <scope>NUCLEOTIDE SEQUENCE [LARGE SCALE GENOMIC DNA]</scope>
    <source>
        <strain evidence="2">JCM19235</strain>
    </source>
</reference>
<dbReference type="OrthoDB" id="6399410at2"/>
<accession>A0A090RT18</accession>
<gene>
    <name evidence="1" type="ORF">JCM19235_6271</name>
</gene>
<evidence type="ECO:0000313" key="1">
    <source>
        <dbReference type="EMBL" id="GAL17718.1"/>
    </source>
</evidence>
<organism evidence="1 2">
    <name type="scientific">Vibrio maritimus</name>
    <dbReference type="NCBI Taxonomy" id="990268"/>
    <lineage>
        <taxon>Bacteria</taxon>
        <taxon>Pseudomonadati</taxon>
        <taxon>Pseudomonadota</taxon>
        <taxon>Gammaproteobacteria</taxon>
        <taxon>Vibrionales</taxon>
        <taxon>Vibrionaceae</taxon>
        <taxon>Vibrio</taxon>
    </lineage>
</organism>
<evidence type="ECO:0000313" key="2">
    <source>
        <dbReference type="Proteomes" id="UP000029228"/>
    </source>
</evidence>
<comment type="caution">
    <text evidence="1">The sequence shown here is derived from an EMBL/GenBank/DDBJ whole genome shotgun (WGS) entry which is preliminary data.</text>
</comment>
<protein>
    <submittedName>
        <fullName evidence="1">Uncharacterized protein</fullName>
    </submittedName>
</protein>
<proteinExistence type="predicted"/>
<name>A0A090RT18_9VIBR</name>
<dbReference type="STRING" id="990268.JCM19235_6271"/>
<dbReference type="AlphaFoldDB" id="A0A090RT18"/>